<dbReference type="Proteomes" id="UP001233999">
    <property type="component" value="Unassembled WGS sequence"/>
</dbReference>
<comment type="caution">
    <text evidence="2">The sequence shown here is derived from an EMBL/GenBank/DDBJ whole genome shotgun (WGS) entry which is preliminary data.</text>
</comment>
<keyword evidence="1" id="KW-1133">Transmembrane helix</keyword>
<keyword evidence="1" id="KW-0812">Transmembrane</keyword>
<organism evidence="2 3">
    <name type="scientific">Diploptera punctata</name>
    <name type="common">Pacific beetle cockroach</name>
    <dbReference type="NCBI Taxonomy" id="6984"/>
    <lineage>
        <taxon>Eukaryota</taxon>
        <taxon>Metazoa</taxon>
        <taxon>Ecdysozoa</taxon>
        <taxon>Arthropoda</taxon>
        <taxon>Hexapoda</taxon>
        <taxon>Insecta</taxon>
        <taxon>Pterygota</taxon>
        <taxon>Neoptera</taxon>
        <taxon>Polyneoptera</taxon>
        <taxon>Dictyoptera</taxon>
        <taxon>Blattodea</taxon>
        <taxon>Blaberoidea</taxon>
        <taxon>Blaberidae</taxon>
        <taxon>Diplopterinae</taxon>
        <taxon>Diploptera</taxon>
    </lineage>
</organism>
<feature type="transmembrane region" description="Helical" evidence="1">
    <location>
        <begin position="19"/>
        <end position="37"/>
    </location>
</feature>
<sequence>GDMTAREFGLKYPVKNTTFILSIYFIFNSALTSLLNVSEMTRLGLAHPSLQDRKIAANIDVNRFAF</sequence>
<protein>
    <submittedName>
        <fullName evidence="2">Uncharacterized protein</fullName>
    </submittedName>
</protein>
<name>A0AAD8AIM0_DIPPU</name>
<accession>A0AAD8AIM0</accession>
<dbReference type="AlphaFoldDB" id="A0AAD8AIM0"/>
<keyword evidence="1" id="KW-0472">Membrane</keyword>
<feature type="non-terminal residue" evidence="2">
    <location>
        <position position="66"/>
    </location>
</feature>
<reference evidence="2" key="1">
    <citation type="journal article" date="2023" name="IScience">
        <title>Live-bearing cockroach genome reveals convergent evolutionary mechanisms linked to viviparity in insects and beyond.</title>
        <authorList>
            <person name="Fouks B."/>
            <person name="Harrison M.C."/>
            <person name="Mikhailova A.A."/>
            <person name="Marchal E."/>
            <person name="English S."/>
            <person name="Carruthers M."/>
            <person name="Jennings E.C."/>
            <person name="Chiamaka E.L."/>
            <person name="Frigard R.A."/>
            <person name="Pippel M."/>
            <person name="Attardo G.M."/>
            <person name="Benoit J.B."/>
            <person name="Bornberg-Bauer E."/>
            <person name="Tobe S.S."/>
        </authorList>
    </citation>
    <scope>NUCLEOTIDE SEQUENCE</scope>
    <source>
        <strain evidence="2">Stay&amp;Tobe</strain>
    </source>
</reference>
<dbReference type="EMBL" id="JASPKZ010000467">
    <property type="protein sequence ID" value="KAJ9599859.1"/>
    <property type="molecule type" value="Genomic_DNA"/>
</dbReference>
<gene>
    <name evidence="2" type="ORF">L9F63_009899</name>
</gene>
<reference evidence="2" key="2">
    <citation type="submission" date="2023-05" db="EMBL/GenBank/DDBJ databases">
        <authorList>
            <person name="Fouks B."/>
        </authorList>
    </citation>
    <scope>NUCLEOTIDE SEQUENCE</scope>
    <source>
        <strain evidence="2">Stay&amp;Tobe</strain>
        <tissue evidence="2">Testes</tissue>
    </source>
</reference>
<evidence type="ECO:0000313" key="2">
    <source>
        <dbReference type="EMBL" id="KAJ9599859.1"/>
    </source>
</evidence>
<evidence type="ECO:0000256" key="1">
    <source>
        <dbReference type="SAM" id="Phobius"/>
    </source>
</evidence>
<feature type="non-terminal residue" evidence="2">
    <location>
        <position position="1"/>
    </location>
</feature>
<evidence type="ECO:0000313" key="3">
    <source>
        <dbReference type="Proteomes" id="UP001233999"/>
    </source>
</evidence>
<keyword evidence="3" id="KW-1185">Reference proteome</keyword>
<proteinExistence type="predicted"/>